<dbReference type="SUPFAM" id="SSF47413">
    <property type="entry name" value="lambda repressor-like DNA-binding domains"/>
    <property type="match status" value="1"/>
</dbReference>
<reference evidence="2" key="2">
    <citation type="submission" date="2021-04" db="EMBL/GenBank/DDBJ databases">
        <authorList>
            <person name="Gilroy R."/>
        </authorList>
    </citation>
    <scope>NUCLEOTIDE SEQUENCE</scope>
    <source>
        <strain evidence="2">3204</strain>
    </source>
</reference>
<dbReference type="PROSITE" id="PS50943">
    <property type="entry name" value="HTH_CROC1"/>
    <property type="match status" value="1"/>
</dbReference>
<evidence type="ECO:0000313" key="2">
    <source>
        <dbReference type="EMBL" id="HIY91423.1"/>
    </source>
</evidence>
<accession>A0A9D1ZL56</accession>
<dbReference type="Pfam" id="PF01381">
    <property type="entry name" value="HTH_3"/>
    <property type="match status" value="1"/>
</dbReference>
<evidence type="ECO:0000259" key="1">
    <source>
        <dbReference type="PROSITE" id="PS50943"/>
    </source>
</evidence>
<dbReference type="Proteomes" id="UP000824013">
    <property type="component" value="Unassembled WGS sequence"/>
</dbReference>
<dbReference type="InterPro" id="IPR010982">
    <property type="entry name" value="Lambda_DNA-bd_dom_sf"/>
</dbReference>
<dbReference type="EMBL" id="DXCM01000007">
    <property type="protein sequence ID" value="HIY91423.1"/>
    <property type="molecule type" value="Genomic_DNA"/>
</dbReference>
<name>A0A9D1ZL56_9LACO</name>
<dbReference type="InterPro" id="IPR001387">
    <property type="entry name" value="Cro/C1-type_HTH"/>
</dbReference>
<organism evidence="2 3">
    <name type="scientific">Candidatus Companilactobacillus pullicola</name>
    <dbReference type="NCBI Taxonomy" id="2838523"/>
    <lineage>
        <taxon>Bacteria</taxon>
        <taxon>Bacillati</taxon>
        <taxon>Bacillota</taxon>
        <taxon>Bacilli</taxon>
        <taxon>Lactobacillales</taxon>
        <taxon>Lactobacillaceae</taxon>
        <taxon>Companilactobacillus</taxon>
    </lineage>
</organism>
<proteinExistence type="predicted"/>
<dbReference type="SMART" id="SM00530">
    <property type="entry name" value="HTH_XRE"/>
    <property type="match status" value="1"/>
</dbReference>
<comment type="caution">
    <text evidence="2">The sequence shown here is derived from an EMBL/GenBank/DDBJ whole genome shotgun (WGS) entry which is preliminary data.</text>
</comment>
<dbReference type="Gene3D" id="1.10.260.40">
    <property type="entry name" value="lambda repressor-like DNA-binding domains"/>
    <property type="match status" value="1"/>
</dbReference>
<dbReference type="AlphaFoldDB" id="A0A9D1ZL56"/>
<dbReference type="CDD" id="cd00093">
    <property type="entry name" value="HTH_XRE"/>
    <property type="match status" value="1"/>
</dbReference>
<evidence type="ECO:0000313" key="3">
    <source>
        <dbReference type="Proteomes" id="UP000824013"/>
    </source>
</evidence>
<sequence>MTEWKDFKKNVTTISKDELTIIDTLSHLQAERINQGLTQRELAEKIGMKQPQLAKIERMESTPSLATLNRYAHGLGLEIHMQIVPKTDLTKH</sequence>
<dbReference type="GO" id="GO:0003677">
    <property type="term" value="F:DNA binding"/>
    <property type="evidence" value="ECO:0007669"/>
    <property type="project" value="InterPro"/>
</dbReference>
<protein>
    <submittedName>
        <fullName evidence="2">Helix-turn-helix transcriptional regulator</fullName>
    </submittedName>
</protein>
<gene>
    <name evidence="2" type="ORF">H9820_00580</name>
</gene>
<feature type="domain" description="HTH cro/C1-type" evidence="1">
    <location>
        <begin position="28"/>
        <end position="82"/>
    </location>
</feature>
<reference evidence="2" key="1">
    <citation type="journal article" date="2021" name="PeerJ">
        <title>Extensive microbial diversity within the chicken gut microbiome revealed by metagenomics and culture.</title>
        <authorList>
            <person name="Gilroy R."/>
            <person name="Ravi A."/>
            <person name="Getino M."/>
            <person name="Pursley I."/>
            <person name="Horton D.L."/>
            <person name="Alikhan N.F."/>
            <person name="Baker D."/>
            <person name="Gharbi K."/>
            <person name="Hall N."/>
            <person name="Watson M."/>
            <person name="Adriaenssens E.M."/>
            <person name="Foster-Nyarko E."/>
            <person name="Jarju S."/>
            <person name="Secka A."/>
            <person name="Antonio M."/>
            <person name="Oren A."/>
            <person name="Chaudhuri R.R."/>
            <person name="La Ragione R."/>
            <person name="Hildebrand F."/>
            <person name="Pallen M.J."/>
        </authorList>
    </citation>
    <scope>NUCLEOTIDE SEQUENCE</scope>
    <source>
        <strain evidence="2">3204</strain>
    </source>
</reference>